<proteinExistence type="predicted"/>
<keyword evidence="3" id="KW-1185">Reference proteome</keyword>
<dbReference type="EnsemblPlants" id="Kaladp0091s0101.1.v1.1">
    <property type="protein sequence ID" value="Kaladp0091s0101.1.v1.1.CDS.1"/>
    <property type="gene ID" value="Kaladp0091s0101.v1.1"/>
</dbReference>
<evidence type="ECO:0000256" key="1">
    <source>
        <dbReference type="SAM" id="MobiDB-lite"/>
    </source>
</evidence>
<protein>
    <submittedName>
        <fullName evidence="2">Uncharacterized protein</fullName>
    </submittedName>
</protein>
<evidence type="ECO:0000313" key="2">
    <source>
        <dbReference type="EnsemblPlants" id="Kaladp0091s0101.1.v1.1.CDS.1"/>
    </source>
</evidence>
<name>A0A7N0UYQ8_KALFE</name>
<feature type="compositionally biased region" description="Basic and acidic residues" evidence="1">
    <location>
        <begin position="41"/>
        <end position="50"/>
    </location>
</feature>
<reference evidence="2" key="1">
    <citation type="submission" date="2021-01" db="UniProtKB">
        <authorList>
            <consortium name="EnsemblPlants"/>
        </authorList>
    </citation>
    <scope>IDENTIFICATION</scope>
</reference>
<sequence>MSNMSRINVIEHGQHHNEAVRRPTLHNPDKLIKTPSRLGISRREGDDGHL</sequence>
<accession>A0A7N0UYQ8</accession>
<dbReference type="Gramene" id="Kaladp0091s0101.1.v1.1">
    <property type="protein sequence ID" value="Kaladp0091s0101.1.v1.1.CDS.1"/>
    <property type="gene ID" value="Kaladp0091s0101.v1.1"/>
</dbReference>
<feature type="compositionally biased region" description="Basic and acidic residues" evidence="1">
    <location>
        <begin position="12"/>
        <end position="32"/>
    </location>
</feature>
<dbReference type="AlphaFoldDB" id="A0A7N0UYQ8"/>
<dbReference type="Proteomes" id="UP000594263">
    <property type="component" value="Unplaced"/>
</dbReference>
<feature type="region of interest" description="Disordered" evidence="1">
    <location>
        <begin position="1"/>
        <end position="50"/>
    </location>
</feature>
<evidence type="ECO:0000313" key="3">
    <source>
        <dbReference type="Proteomes" id="UP000594263"/>
    </source>
</evidence>
<organism evidence="2 3">
    <name type="scientific">Kalanchoe fedtschenkoi</name>
    <name type="common">Lavender scallops</name>
    <name type="synonym">South American air plant</name>
    <dbReference type="NCBI Taxonomy" id="63787"/>
    <lineage>
        <taxon>Eukaryota</taxon>
        <taxon>Viridiplantae</taxon>
        <taxon>Streptophyta</taxon>
        <taxon>Embryophyta</taxon>
        <taxon>Tracheophyta</taxon>
        <taxon>Spermatophyta</taxon>
        <taxon>Magnoliopsida</taxon>
        <taxon>eudicotyledons</taxon>
        <taxon>Gunneridae</taxon>
        <taxon>Pentapetalae</taxon>
        <taxon>Saxifragales</taxon>
        <taxon>Crassulaceae</taxon>
        <taxon>Kalanchoe</taxon>
    </lineage>
</organism>